<evidence type="ECO:0000313" key="1">
    <source>
        <dbReference type="EMBL" id="KAF9468392.1"/>
    </source>
</evidence>
<keyword evidence="2" id="KW-1185">Reference proteome</keyword>
<accession>A0A9P5YE99</accession>
<dbReference type="Proteomes" id="UP000807353">
    <property type="component" value="Unassembled WGS sequence"/>
</dbReference>
<dbReference type="EMBL" id="MU150233">
    <property type="protein sequence ID" value="KAF9468392.1"/>
    <property type="molecule type" value="Genomic_DNA"/>
</dbReference>
<sequence>MISTQCELIYFMTVFNRDVDSDSFGSSETWRKSEKVSLSLLNLYRTQVLGRGCFIRLGVPLRRSFVV</sequence>
<gene>
    <name evidence="1" type="ORF">BDZ94DRAFT_1246687</name>
</gene>
<protein>
    <submittedName>
        <fullName evidence="1">Uncharacterized protein</fullName>
    </submittedName>
</protein>
<evidence type="ECO:0000313" key="2">
    <source>
        <dbReference type="Proteomes" id="UP000807353"/>
    </source>
</evidence>
<dbReference type="AlphaFoldDB" id="A0A9P5YE99"/>
<organism evidence="1 2">
    <name type="scientific">Collybia nuda</name>
    <dbReference type="NCBI Taxonomy" id="64659"/>
    <lineage>
        <taxon>Eukaryota</taxon>
        <taxon>Fungi</taxon>
        <taxon>Dikarya</taxon>
        <taxon>Basidiomycota</taxon>
        <taxon>Agaricomycotina</taxon>
        <taxon>Agaricomycetes</taxon>
        <taxon>Agaricomycetidae</taxon>
        <taxon>Agaricales</taxon>
        <taxon>Tricholomatineae</taxon>
        <taxon>Clitocybaceae</taxon>
        <taxon>Collybia</taxon>
    </lineage>
</organism>
<proteinExistence type="predicted"/>
<reference evidence="1" key="1">
    <citation type="submission" date="2020-11" db="EMBL/GenBank/DDBJ databases">
        <authorList>
            <consortium name="DOE Joint Genome Institute"/>
            <person name="Ahrendt S."/>
            <person name="Riley R."/>
            <person name="Andreopoulos W."/>
            <person name="Labutti K."/>
            <person name="Pangilinan J."/>
            <person name="Ruiz-Duenas F.J."/>
            <person name="Barrasa J.M."/>
            <person name="Sanchez-Garcia M."/>
            <person name="Camarero S."/>
            <person name="Miyauchi S."/>
            <person name="Serrano A."/>
            <person name="Linde D."/>
            <person name="Babiker R."/>
            <person name="Drula E."/>
            <person name="Ayuso-Fernandez I."/>
            <person name="Pacheco R."/>
            <person name="Padilla G."/>
            <person name="Ferreira P."/>
            <person name="Barriuso J."/>
            <person name="Kellner H."/>
            <person name="Castanera R."/>
            <person name="Alfaro M."/>
            <person name="Ramirez L."/>
            <person name="Pisabarro A.G."/>
            <person name="Kuo A."/>
            <person name="Tritt A."/>
            <person name="Lipzen A."/>
            <person name="He G."/>
            <person name="Yan M."/>
            <person name="Ng V."/>
            <person name="Cullen D."/>
            <person name="Martin F."/>
            <person name="Rosso M.-N."/>
            <person name="Henrissat B."/>
            <person name="Hibbett D."/>
            <person name="Martinez A.T."/>
            <person name="Grigoriev I.V."/>
        </authorList>
    </citation>
    <scope>NUCLEOTIDE SEQUENCE</scope>
    <source>
        <strain evidence="1">CBS 247.69</strain>
    </source>
</reference>
<comment type="caution">
    <text evidence="1">The sequence shown here is derived from an EMBL/GenBank/DDBJ whole genome shotgun (WGS) entry which is preliminary data.</text>
</comment>
<name>A0A9P5YE99_9AGAR</name>